<feature type="transmembrane region" description="Helical" evidence="7">
    <location>
        <begin position="270"/>
        <end position="289"/>
    </location>
</feature>
<dbReference type="RefSeq" id="XP_060457548.1">
    <property type="nucleotide sequence ID" value="XM_060601013.1"/>
</dbReference>
<keyword evidence="3 7" id="KW-0812">Transmembrane</keyword>
<evidence type="ECO:0000256" key="4">
    <source>
        <dbReference type="ARBA" id="ARBA00022989"/>
    </source>
</evidence>
<proteinExistence type="predicted"/>
<dbReference type="PROSITE" id="PS50850">
    <property type="entry name" value="MFS"/>
    <property type="match status" value="1"/>
</dbReference>
<evidence type="ECO:0000313" key="10">
    <source>
        <dbReference type="Proteomes" id="UP001233271"/>
    </source>
</evidence>
<dbReference type="InterPro" id="IPR020846">
    <property type="entry name" value="MFS_dom"/>
</dbReference>
<dbReference type="InterPro" id="IPR005829">
    <property type="entry name" value="Sugar_transporter_CS"/>
</dbReference>
<feature type="transmembrane region" description="Helical" evidence="7">
    <location>
        <begin position="481"/>
        <end position="502"/>
    </location>
</feature>
<evidence type="ECO:0000256" key="6">
    <source>
        <dbReference type="SAM" id="MobiDB-lite"/>
    </source>
</evidence>
<dbReference type="Gene3D" id="1.20.1250.20">
    <property type="entry name" value="MFS general substrate transporter like domains"/>
    <property type="match status" value="2"/>
</dbReference>
<sequence length="598" mass="62313">MDDGGQRSHPSTSELSPQGTALHRTTSPGIAAMSADGAGGAGVSPELATAEAERIASRLSGKSSLPPPPHHPALSMARTIGIITVATAAMSLSGAGTMSLSIALPVIMKDLAVPESQLQWISSAFALTNGCFLLLAGRLADVYGRKMLFVVGITWNALWNLVGGWMQTTAGLVVTRALAGIGSAACIPAGIGIIAATFSGRTRSSAFAAFSAGGPIGGGLGLIVGGLLTAYTNTSWRAALWCFGGVAFAVAIAGYFVIIPDRNLDKDKRIDWIGAGIITVGLVLLMFSISHAESTARGWKTGYIIALLIISVFMIAAFFAWEHYVETHTTRPPLMSLGLWTRSRGKLAATYLVGGICWMGFTSMFFNATLFYQRVQMTGIIGAMLRFVPCCVSGLLCNVIVAKIIHLVPGQTLICIGIAATGLANVFFAIAPRDAVYWGLPFNAMWMVVVGADFLMAVGSVFVSTLALPEEQSVAGAVFQTLVQLGGALGLAFVGVVQTSIVRKEQAKGVDPVTALLHGLRGAFWFGAAAAFTAGLIALVVLRGMGTYGAKAKSKKAVSESGSGSEEKSEEEVGEDAPEKSEEEVGEDAPEKRGADKV</sequence>
<evidence type="ECO:0000256" key="3">
    <source>
        <dbReference type="ARBA" id="ARBA00022692"/>
    </source>
</evidence>
<gene>
    <name evidence="9" type="ORF">CcaverHIS019_0411030</name>
</gene>
<evidence type="ECO:0000256" key="7">
    <source>
        <dbReference type="SAM" id="Phobius"/>
    </source>
</evidence>
<evidence type="ECO:0000256" key="1">
    <source>
        <dbReference type="ARBA" id="ARBA00004141"/>
    </source>
</evidence>
<dbReference type="SUPFAM" id="SSF103473">
    <property type="entry name" value="MFS general substrate transporter"/>
    <property type="match status" value="2"/>
</dbReference>
<keyword evidence="4 7" id="KW-1133">Transmembrane helix</keyword>
<dbReference type="PANTHER" id="PTHR42718">
    <property type="entry name" value="MAJOR FACILITATOR SUPERFAMILY MULTIDRUG TRANSPORTER MFSC"/>
    <property type="match status" value="1"/>
</dbReference>
<comment type="subcellular location">
    <subcellularLocation>
        <location evidence="1">Membrane</location>
        <topology evidence="1">Multi-pass membrane protein</topology>
    </subcellularLocation>
</comment>
<dbReference type="Proteomes" id="UP001233271">
    <property type="component" value="Chromosome 4"/>
</dbReference>
<protein>
    <recommendedName>
        <fullName evidence="8">Major facilitator superfamily (MFS) profile domain-containing protein</fullName>
    </recommendedName>
</protein>
<feature type="region of interest" description="Disordered" evidence="6">
    <location>
        <begin position="551"/>
        <end position="598"/>
    </location>
</feature>
<dbReference type="AlphaFoldDB" id="A0AA48QWD7"/>
<evidence type="ECO:0000313" key="9">
    <source>
        <dbReference type="EMBL" id="BEI92283.1"/>
    </source>
</evidence>
<feature type="transmembrane region" description="Helical" evidence="7">
    <location>
        <begin position="120"/>
        <end position="140"/>
    </location>
</feature>
<feature type="compositionally biased region" description="Polar residues" evidence="6">
    <location>
        <begin position="8"/>
        <end position="24"/>
    </location>
</feature>
<keyword evidence="5 7" id="KW-0472">Membrane</keyword>
<dbReference type="GO" id="GO:0022857">
    <property type="term" value="F:transmembrane transporter activity"/>
    <property type="evidence" value="ECO:0007669"/>
    <property type="project" value="InterPro"/>
</dbReference>
<dbReference type="GeneID" id="85496153"/>
<feature type="transmembrane region" description="Helical" evidence="7">
    <location>
        <begin position="238"/>
        <end position="258"/>
    </location>
</feature>
<feature type="region of interest" description="Disordered" evidence="6">
    <location>
        <begin position="1"/>
        <end position="24"/>
    </location>
</feature>
<feature type="compositionally biased region" description="Acidic residues" evidence="6">
    <location>
        <begin position="568"/>
        <end position="588"/>
    </location>
</feature>
<dbReference type="InterPro" id="IPR011701">
    <property type="entry name" value="MFS"/>
</dbReference>
<feature type="transmembrane region" description="Helical" evidence="7">
    <location>
        <begin position="178"/>
        <end position="199"/>
    </location>
</feature>
<dbReference type="GO" id="GO:0016020">
    <property type="term" value="C:membrane"/>
    <property type="evidence" value="ECO:0007669"/>
    <property type="project" value="UniProtKB-SubCell"/>
</dbReference>
<feature type="transmembrane region" description="Helical" evidence="7">
    <location>
        <begin position="444"/>
        <end position="469"/>
    </location>
</feature>
<feature type="transmembrane region" description="Helical" evidence="7">
    <location>
        <begin position="413"/>
        <end position="432"/>
    </location>
</feature>
<keyword evidence="2" id="KW-0813">Transport</keyword>
<feature type="transmembrane region" description="Helical" evidence="7">
    <location>
        <begin position="349"/>
        <end position="372"/>
    </location>
</feature>
<feature type="transmembrane region" description="Helical" evidence="7">
    <location>
        <begin position="378"/>
        <end position="401"/>
    </location>
</feature>
<feature type="transmembrane region" description="Helical" evidence="7">
    <location>
        <begin position="147"/>
        <end position="166"/>
    </location>
</feature>
<reference evidence="9" key="1">
    <citation type="journal article" date="2023" name="BMC Genomics">
        <title>Chromosome-level genome assemblies of Cutaneotrichosporon spp. (Trichosporonales, Basidiomycota) reveal imbalanced evolution between nucleotide sequences and chromosome synteny.</title>
        <authorList>
            <person name="Kobayashi Y."/>
            <person name="Kayamori A."/>
            <person name="Aoki K."/>
            <person name="Shiwa Y."/>
            <person name="Matsutani M."/>
            <person name="Fujita N."/>
            <person name="Sugita T."/>
            <person name="Iwasaki W."/>
            <person name="Tanaka N."/>
            <person name="Takashima M."/>
        </authorList>
    </citation>
    <scope>NUCLEOTIDE SEQUENCE</scope>
    <source>
        <strain evidence="9">HIS019</strain>
    </source>
</reference>
<dbReference type="InterPro" id="IPR036259">
    <property type="entry name" value="MFS_trans_sf"/>
</dbReference>
<feature type="transmembrane region" description="Helical" evidence="7">
    <location>
        <begin position="80"/>
        <end position="108"/>
    </location>
</feature>
<dbReference type="EMBL" id="AP028215">
    <property type="protein sequence ID" value="BEI92283.1"/>
    <property type="molecule type" value="Genomic_DNA"/>
</dbReference>
<organism evidence="9 10">
    <name type="scientific">Cutaneotrichosporon cavernicola</name>
    <dbReference type="NCBI Taxonomy" id="279322"/>
    <lineage>
        <taxon>Eukaryota</taxon>
        <taxon>Fungi</taxon>
        <taxon>Dikarya</taxon>
        <taxon>Basidiomycota</taxon>
        <taxon>Agaricomycotina</taxon>
        <taxon>Tremellomycetes</taxon>
        <taxon>Trichosporonales</taxon>
        <taxon>Trichosporonaceae</taxon>
        <taxon>Cutaneotrichosporon</taxon>
    </lineage>
</organism>
<keyword evidence="10" id="KW-1185">Reference proteome</keyword>
<feature type="transmembrane region" description="Helical" evidence="7">
    <location>
        <begin position="301"/>
        <end position="321"/>
    </location>
</feature>
<name>A0AA48QWD7_9TREE</name>
<feature type="compositionally biased region" description="Basic and acidic residues" evidence="6">
    <location>
        <begin position="589"/>
        <end position="598"/>
    </location>
</feature>
<evidence type="ECO:0000256" key="5">
    <source>
        <dbReference type="ARBA" id="ARBA00023136"/>
    </source>
</evidence>
<accession>A0AA48QWD7</accession>
<evidence type="ECO:0000256" key="2">
    <source>
        <dbReference type="ARBA" id="ARBA00022448"/>
    </source>
</evidence>
<feature type="transmembrane region" description="Helical" evidence="7">
    <location>
        <begin position="206"/>
        <end position="232"/>
    </location>
</feature>
<dbReference type="PANTHER" id="PTHR42718:SF9">
    <property type="entry name" value="MAJOR FACILITATOR SUPERFAMILY MULTIDRUG TRANSPORTER MFSC"/>
    <property type="match status" value="1"/>
</dbReference>
<evidence type="ECO:0000259" key="8">
    <source>
        <dbReference type="PROSITE" id="PS50850"/>
    </source>
</evidence>
<feature type="domain" description="Major facilitator superfamily (MFS) profile" evidence="8">
    <location>
        <begin position="82"/>
        <end position="546"/>
    </location>
</feature>
<feature type="transmembrane region" description="Helical" evidence="7">
    <location>
        <begin position="522"/>
        <end position="542"/>
    </location>
</feature>
<dbReference type="Pfam" id="PF07690">
    <property type="entry name" value="MFS_1"/>
    <property type="match status" value="1"/>
</dbReference>
<dbReference type="PROSITE" id="PS00216">
    <property type="entry name" value="SUGAR_TRANSPORT_1"/>
    <property type="match status" value="1"/>
</dbReference>
<dbReference type="KEGG" id="ccac:CcaHIS019_0411030"/>